<protein>
    <recommendedName>
        <fullName evidence="4">ADP-ribosylglycohydrolase</fullName>
    </recommendedName>
</protein>
<evidence type="ECO:0000256" key="1">
    <source>
        <dbReference type="ARBA" id="ARBA00010702"/>
    </source>
</evidence>
<dbReference type="InterPro" id="IPR050792">
    <property type="entry name" value="ADP-ribosylglycohydrolase"/>
</dbReference>
<evidence type="ECO:0000313" key="3">
    <source>
        <dbReference type="EMBL" id="KKK46676.1"/>
    </source>
</evidence>
<comment type="caution">
    <text evidence="3">The sequence shown here is derived from an EMBL/GenBank/DDBJ whole genome shotgun (WGS) entry which is preliminary data.</text>
</comment>
<keyword evidence="2" id="KW-0378">Hydrolase</keyword>
<sequence>MKSNKVLDGLFGLCIGDALGLPVQFLSREAVKRNPVTDMIGYGQFNLPPGSWSDDSSLTFCLAESFCNGYNLQNFADKFIKWLYDGYWTPFGQSYDIGQSTMNAIKRLKSGISPLESGDKGEYNNGNCSLMRILPLAYYKCFNSFIYIHIISLLWN</sequence>
<gene>
    <name evidence="3" type="ORF">LCGC14_3162870</name>
</gene>
<dbReference type="PANTHER" id="PTHR16222">
    <property type="entry name" value="ADP-RIBOSYLGLYCOHYDROLASE"/>
    <property type="match status" value="1"/>
</dbReference>
<name>A0A0F8YF47_9ZZZZ</name>
<dbReference type="SUPFAM" id="SSF101478">
    <property type="entry name" value="ADP-ribosylglycohydrolase"/>
    <property type="match status" value="1"/>
</dbReference>
<dbReference type="Gene3D" id="1.10.4080.10">
    <property type="entry name" value="ADP-ribosylation/Crystallin J1"/>
    <property type="match status" value="1"/>
</dbReference>
<proteinExistence type="inferred from homology"/>
<dbReference type="EMBL" id="LAZR01069961">
    <property type="protein sequence ID" value="KKK46676.1"/>
    <property type="molecule type" value="Genomic_DNA"/>
</dbReference>
<evidence type="ECO:0008006" key="4">
    <source>
        <dbReference type="Google" id="ProtNLM"/>
    </source>
</evidence>
<dbReference type="Pfam" id="PF03747">
    <property type="entry name" value="ADP_ribosyl_GH"/>
    <property type="match status" value="1"/>
</dbReference>
<evidence type="ECO:0000256" key="2">
    <source>
        <dbReference type="ARBA" id="ARBA00022801"/>
    </source>
</evidence>
<dbReference type="PANTHER" id="PTHR16222:SF24">
    <property type="entry name" value="ADP-RIBOSYLHYDROLASE ARH3"/>
    <property type="match status" value="1"/>
</dbReference>
<dbReference type="InterPro" id="IPR005502">
    <property type="entry name" value="Ribosyl_crysJ1"/>
</dbReference>
<organism evidence="3">
    <name type="scientific">marine sediment metagenome</name>
    <dbReference type="NCBI Taxonomy" id="412755"/>
    <lineage>
        <taxon>unclassified sequences</taxon>
        <taxon>metagenomes</taxon>
        <taxon>ecological metagenomes</taxon>
    </lineage>
</organism>
<reference evidence="3" key="1">
    <citation type="journal article" date="2015" name="Nature">
        <title>Complex archaea that bridge the gap between prokaryotes and eukaryotes.</title>
        <authorList>
            <person name="Spang A."/>
            <person name="Saw J.H."/>
            <person name="Jorgensen S.L."/>
            <person name="Zaremba-Niedzwiedzka K."/>
            <person name="Martijn J."/>
            <person name="Lind A.E."/>
            <person name="van Eijk R."/>
            <person name="Schleper C."/>
            <person name="Guy L."/>
            <person name="Ettema T.J."/>
        </authorList>
    </citation>
    <scope>NUCLEOTIDE SEQUENCE</scope>
</reference>
<dbReference type="GO" id="GO:0016787">
    <property type="term" value="F:hydrolase activity"/>
    <property type="evidence" value="ECO:0007669"/>
    <property type="project" value="UniProtKB-KW"/>
</dbReference>
<comment type="similarity">
    <text evidence="1">Belongs to the ADP-ribosylglycohydrolase family.</text>
</comment>
<dbReference type="InterPro" id="IPR036705">
    <property type="entry name" value="Ribosyl_crysJ1_sf"/>
</dbReference>
<accession>A0A0F8YF47</accession>
<dbReference type="AlphaFoldDB" id="A0A0F8YF47"/>